<evidence type="ECO:0000313" key="2">
    <source>
        <dbReference type="Proteomes" id="UP000198584"/>
    </source>
</evidence>
<dbReference type="AlphaFoldDB" id="A0A1H3W7Q7"/>
<accession>A0A1H3W7Q7</accession>
<dbReference type="PANTHER" id="PTHR39961">
    <property type="entry name" value="HYPOTHETICAL CYTOSOLIC PROTEIN"/>
    <property type="match status" value="1"/>
</dbReference>
<sequence>MDRPLNFQNISRNKMNFDEVFHYIYSFMKKEPMGNYKLMLGTDSQVHTHATVFITGIVIQRKGAGVWACFRKEVVNRQMHVLGERISYETSLTEEVASLFTEEKKTKLINIVLPHIYKGASFSIEGHIDIGAGERNRTRIYVEEMMARIESLGMEAKIKPDAIVASGYANKYTK</sequence>
<dbReference type="Proteomes" id="UP000198584">
    <property type="component" value="Unassembled WGS sequence"/>
</dbReference>
<reference evidence="2" key="1">
    <citation type="submission" date="2016-10" db="EMBL/GenBank/DDBJ databases">
        <authorList>
            <person name="Varghese N."/>
            <person name="Submissions S."/>
        </authorList>
    </citation>
    <scope>NUCLEOTIDE SEQUENCE [LARGE SCALE GENOMIC DNA]</scope>
    <source>
        <strain evidence="2">CCM7597</strain>
    </source>
</reference>
<dbReference type="InterPro" id="IPR007405">
    <property type="entry name" value="Phage_KVP40_Orf299"/>
</dbReference>
<organism evidence="1 2">
    <name type="scientific">Thalassobacillus cyri</name>
    <dbReference type="NCBI Taxonomy" id="571932"/>
    <lineage>
        <taxon>Bacteria</taxon>
        <taxon>Bacillati</taxon>
        <taxon>Bacillota</taxon>
        <taxon>Bacilli</taxon>
        <taxon>Bacillales</taxon>
        <taxon>Bacillaceae</taxon>
        <taxon>Thalassobacillus</taxon>
    </lineage>
</organism>
<dbReference type="PANTHER" id="PTHR39961:SF1">
    <property type="entry name" value="DUF458 DOMAIN-CONTAINING PROTEIN"/>
    <property type="match status" value="1"/>
</dbReference>
<dbReference type="Pfam" id="PF04308">
    <property type="entry name" value="RNaseH_like"/>
    <property type="match status" value="1"/>
</dbReference>
<dbReference type="EMBL" id="FNQR01000001">
    <property type="protein sequence ID" value="SDZ83145.1"/>
    <property type="molecule type" value="Genomic_DNA"/>
</dbReference>
<name>A0A1H3W7Q7_9BACI</name>
<protein>
    <submittedName>
        <fullName evidence="1">Uncharacterized protein</fullName>
    </submittedName>
</protein>
<dbReference type="OrthoDB" id="37369at2"/>
<keyword evidence="2" id="KW-1185">Reference proteome</keyword>
<dbReference type="RefSeq" id="WP_093041607.1">
    <property type="nucleotide sequence ID" value="NZ_FNQR01000001.1"/>
</dbReference>
<gene>
    <name evidence="1" type="ORF">SAMN05421743_101352</name>
</gene>
<evidence type="ECO:0000313" key="1">
    <source>
        <dbReference type="EMBL" id="SDZ83145.1"/>
    </source>
</evidence>
<proteinExistence type="predicted"/>
<dbReference type="STRING" id="571932.SAMN05421743_101352"/>